<evidence type="ECO:0000313" key="2">
    <source>
        <dbReference type="EMBL" id="SUC29615.1"/>
    </source>
</evidence>
<proteinExistence type="predicted"/>
<dbReference type="Proteomes" id="UP000254208">
    <property type="component" value="Unassembled WGS sequence"/>
</dbReference>
<accession>A0A379FLF2</accession>
<feature type="transmembrane region" description="Helical" evidence="1">
    <location>
        <begin position="6"/>
        <end position="25"/>
    </location>
</feature>
<sequence>MMLRYLVIKITIIKIIFPIIISYFLDYPIMNNNLFSPNEKEINNVHALRPYQQYNYFVGKIADWEQVWSLGDGENLVTAWNDEKCLFLPLWPAKAYVELCLTGEWANFTPMLFTLEHLMTEILPDMHEANIKVALMMQPDGKKTLVYDAAALLADLAEECQQYE</sequence>
<keyword evidence="1" id="KW-1133">Transmembrane helix</keyword>
<keyword evidence="1" id="KW-0812">Transmembrane</keyword>
<reference evidence="2 3" key="1">
    <citation type="submission" date="2018-06" db="EMBL/GenBank/DDBJ databases">
        <authorList>
            <consortium name="Pathogen Informatics"/>
            <person name="Doyle S."/>
        </authorList>
    </citation>
    <scope>NUCLEOTIDE SEQUENCE [LARGE SCALE GENOMIC DNA]</scope>
    <source>
        <strain evidence="2 3">NCTC11801</strain>
    </source>
</reference>
<dbReference type="EMBL" id="UGTZ01000001">
    <property type="protein sequence ID" value="SUC29615.1"/>
    <property type="molecule type" value="Genomic_DNA"/>
</dbReference>
<evidence type="ECO:0000256" key="1">
    <source>
        <dbReference type="SAM" id="Phobius"/>
    </source>
</evidence>
<gene>
    <name evidence="2" type="ORF">NCTC11801_00518</name>
</gene>
<dbReference type="Pfam" id="PF11042">
    <property type="entry name" value="DUF2750"/>
    <property type="match status" value="1"/>
</dbReference>
<organism evidence="2 3">
    <name type="scientific">Providencia rettgeri</name>
    <dbReference type="NCBI Taxonomy" id="587"/>
    <lineage>
        <taxon>Bacteria</taxon>
        <taxon>Pseudomonadati</taxon>
        <taxon>Pseudomonadota</taxon>
        <taxon>Gammaproteobacteria</taxon>
        <taxon>Enterobacterales</taxon>
        <taxon>Morganellaceae</taxon>
        <taxon>Providencia</taxon>
    </lineage>
</organism>
<protein>
    <submittedName>
        <fullName evidence="2">Protein of uncharacterized function (DUF2750)</fullName>
    </submittedName>
</protein>
<name>A0A379FLF2_PRORE</name>
<keyword evidence="1" id="KW-0472">Membrane</keyword>
<dbReference type="AlphaFoldDB" id="A0A379FLF2"/>
<evidence type="ECO:0000313" key="3">
    <source>
        <dbReference type="Proteomes" id="UP000254208"/>
    </source>
</evidence>
<dbReference type="InterPro" id="IPR021284">
    <property type="entry name" value="DUF2750"/>
</dbReference>